<sequence>MATARVEGVDEADTLKGNGTVQYLLTGGAVHVLAVIRGGASAVRVARLDVGPAASMLADGPRLLVVGKAVYADTGEPTTRLTRVDASRPGAPVVTSTLTVDGSVGAARSIGGTATLTVSSDLGARVRALSSTLGSSSRLQVLLRRIVGGRAVRARPSSAALVAALNATTDSFWVPHYTLRRRQSGGADTVVARGPLAACARTYRPAGFAGFSLLTLLRVAIGEATAAAAADGGRPAPGGVAIASGDGTVYASAAALYVTTAAFGPTTTATAVHKFDTAAASATYVASGVVRGRLLNQFALHERAGTLFVATTLPSEWAAGRWTNSSNALTAMRVAAPCPACRRRLGVVGHLGSLGLGERIYAVRYVGSMAYVVTFREVDPLYAISLANPTRMVTLGALKVPGFSSYLHPLSPTLLLGLGRNVTPDGPTTAKASLFRVPSGGGPAGAAGCPPRPRLAELATWSGPPVRSTFAATADHRARRGPPIDRAVVVRGRYLWTTSSLGVAVHDLDTFTRTGGTKLFY</sequence>
<name>A0ACC3CER5_PYRYE</name>
<organism evidence="1 2">
    <name type="scientific">Pyropia yezoensis</name>
    <name type="common">Susabi-nori</name>
    <name type="synonym">Porphyra yezoensis</name>
    <dbReference type="NCBI Taxonomy" id="2788"/>
    <lineage>
        <taxon>Eukaryota</taxon>
        <taxon>Rhodophyta</taxon>
        <taxon>Bangiophyceae</taxon>
        <taxon>Bangiales</taxon>
        <taxon>Bangiaceae</taxon>
        <taxon>Pyropia</taxon>
    </lineage>
</organism>
<proteinExistence type="predicted"/>
<evidence type="ECO:0000313" key="2">
    <source>
        <dbReference type="Proteomes" id="UP000798662"/>
    </source>
</evidence>
<protein>
    <submittedName>
        <fullName evidence="1">Uncharacterized protein</fullName>
    </submittedName>
</protein>
<reference evidence="1" key="1">
    <citation type="submission" date="2019-11" db="EMBL/GenBank/DDBJ databases">
        <title>Nori genome reveals adaptations in red seaweeds to the harsh intertidal environment.</title>
        <authorList>
            <person name="Wang D."/>
            <person name="Mao Y."/>
        </authorList>
    </citation>
    <scope>NUCLEOTIDE SEQUENCE</scope>
    <source>
        <tissue evidence="1">Gametophyte</tissue>
    </source>
</reference>
<accession>A0ACC3CER5</accession>
<comment type="caution">
    <text evidence="1">The sequence shown here is derived from an EMBL/GenBank/DDBJ whole genome shotgun (WGS) entry which is preliminary data.</text>
</comment>
<keyword evidence="2" id="KW-1185">Reference proteome</keyword>
<evidence type="ECO:0000313" key="1">
    <source>
        <dbReference type="EMBL" id="KAK1868308.1"/>
    </source>
</evidence>
<gene>
    <name evidence="1" type="ORF">I4F81_010797</name>
</gene>
<dbReference type="EMBL" id="CM020620">
    <property type="protein sequence ID" value="KAK1868308.1"/>
    <property type="molecule type" value="Genomic_DNA"/>
</dbReference>
<dbReference type="Proteomes" id="UP000798662">
    <property type="component" value="Chromosome 3"/>
</dbReference>